<name>A0A011PB00_ACCRE</name>
<sequence length="144" mass="15712">MQVGLVLEEIQMAPRARQAVVERLRRRTTGRTGMDGRAKSDLEVDPSKLRLEDDFIDLPRSNETQSLGEQRFNHEEAAARGKAAIVLHAEGGRLPSSAQRERKRGGGDVKGSAAPGLRPPLTSPLPQNAKPIAGSIRNDIEPNF</sequence>
<reference evidence="2" key="1">
    <citation type="submission" date="2014-02" db="EMBL/GenBank/DDBJ databases">
        <title>Expanding our view of genomic diversity in Candidatus Accumulibacter clades.</title>
        <authorList>
            <person name="Skennerton C.T."/>
            <person name="Barr J.J."/>
            <person name="Slater F.R."/>
            <person name="Bond P.L."/>
            <person name="Tyson G.W."/>
        </authorList>
    </citation>
    <scope>NUCLEOTIDE SEQUENCE [LARGE SCALE GENOMIC DNA]</scope>
</reference>
<protein>
    <submittedName>
        <fullName evidence="2">Uncharacterized protein</fullName>
    </submittedName>
</protein>
<evidence type="ECO:0000256" key="1">
    <source>
        <dbReference type="SAM" id="MobiDB-lite"/>
    </source>
</evidence>
<comment type="caution">
    <text evidence="2">The sequence shown here is derived from an EMBL/GenBank/DDBJ whole genome shotgun (WGS) entry which is preliminary data.</text>
</comment>
<dbReference type="EMBL" id="JEMY01000063">
    <property type="protein sequence ID" value="EXI84781.1"/>
    <property type="molecule type" value="Genomic_DNA"/>
</dbReference>
<feature type="region of interest" description="Disordered" evidence="1">
    <location>
        <begin position="89"/>
        <end position="144"/>
    </location>
</feature>
<organism evidence="2 3">
    <name type="scientific">Accumulibacter regalis</name>
    <dbReference type="NCBI Taxonomy" id="522306"/>
    <lineage>
        <taxon>Bacteria</taxon>
        <taxon>Pseudomonadati</taxon>
        <taxon>Pseudomonadota</taxon>
        <taxon>Betaproteobacteria</taxon>
        <taxon>Candidatus Accumulibacter</taxon>
    </lineage>
</organism>
<evidence type="ECO:0000313" key="3">
    <source>
        <dbReference type="Proteomes" id="UP000022141"/>
    </source>
</evidence>
<evidence type="ECO:0000313" key="2">
    <source>
        <dbReference type="EMBL" id="EXI84781.1"/>
    </source>
</evidence>
<keyword evidence="3" id="KW-1185">Reference proteome</keyword>
<gene>
    <name evidence="2" type="ORF">AW11_03738</name>
</gene>
<dbReference type="Proteomes" id="UP000022141">
    <property type="component" value="Unassembled WGS sequence"/>
</dbReference>
<accession>A0A011PB00</accession>
<proteinExistence type="predicted"/>
<dbReference type="AlphaFoldDB" id="A0A011PB00"/>